<feature type="compositionally biased region" description="Polar residues" evidence="1">
    <location>
        <begin position="123"/>
        <end position="158"/>
    </location>
</feature>
<keyword evidence="4" id="KW-1185">Reference proteome</keyword>
<organism evidence="3 4">
    <name type="scientific">Leptidea sinapis</name>
    <dbReference type="NCBI Taxonomy" id="189913"/>
    <lineage>
        <taxon>Eukaryota</taxon>
        <taxon>Metazoa</taxon>
        <taxon>Ecdysozoa</taxon>
        <taxon>Arthropoda</taxon>
        <taxon>Hexapoda</taxon>
        <taxon>Insecta</taxon>
        <taxon>Pterygota</taxon>
        <taxon>Neoptera</taxon>
        <taxon>Endopterygota</taxon>
        <taxon>Lepidoptera</taxon>
        <taxon>Glossata</taxon>
        <taxon>Ditrysia</taxon>
        <taxon>Papilionoidea</taxon>
        <taxon>Pieridae</taxon>
        <taxon>Dismorphiinae</taxon>
        <taxon>Leptidea</taxon>
    </lineage>
</organism>
<dbReference type="AlphaFoldDB" id="A0A5E4QV63"/>
<evidence type="ECO:0000256" key="1">
    <source>
        <dbReference type="SAM" id="MobiDB-lite"/>
    </source>
</evidence>
<feature type="compositionally biased region" description="Low complexity" evidence="1">
    <location>
        <begin position="159"/>
        <end position="169"/>
    </location>
</feature>
<evidence type="ECO:0000313" key="3">
    <source>
        <dbReference type="EMBL" id="VVD02051.1"/>
    </source>
</evidence>
<evidence type="ECO:0000313" key="4">
    <source>
        <dbReference type="Proteomes" id="UP000324832"/>
    </source>
</evidence>
<evidence type="ECO:0000256" key="2">
    <source>
        <dbReference type="SAM" id="Phobius"/>
    </source>
</evidence>
<feature type="non-terminal residue" evidence="3">
    <location>
        <position position="1"/>
    </location>
</feature>
<gene>
    <name evidence="3" type="ORF">LSINAPIS_LOCUS12342</name>
</gene>
<keyword evidence="2" id="KW-1133">Transmembrane helix</keyword>
<protein>
    <submittedName>
        <fullName evidence="3">Uncharacterized protein</fullName>
    </submittedName>
</protein>
<dbReference type="EMBL" id="FZQP02005755">
    <property type="protein sequence ID" value="VVD02051.1"/>
    <property type="molecule type" value="Genomic_DNA"/>
</dbReference>
<keyword evidence="2" id="KW-0472">Membrane</keyword>
<keyword evidence="2" id="KW-0812">Transmembrane</keyword>
<dbReference type="Proteomes" id="UP000324832">
    <property type="component" value="Unassembled WGS sequence"/>
</dbReference>
<reference evidence="3 4" key="1">
    <citation type="submission" date="2017-07" db="EMBL/GenBank/DDBJ databases">
        <authorList>
            <person name="Talla V."/>
            <person name="Backstrom N."/>
        </authorList>
    </citation>
    <scope>NUCLEOTIDE SEQUENCE [LARGE SCALE GENOMIC DNA]</scope>
</reference>
<sequence>SGGASGGAVAGMVVVTLAFVAAAALVLLYYRKRVRLLKREIAHVHYTADPAAQPAYDPLSSLKNKDADATNPNLYHCIDDDKLDHVYDEIKHKEGYEKEYDHLNYTPPSNTWKAHYQRMNNGFPSTNSTKSQNTSPILPGQNTPIVNPNVSSNIVPASNTTIVPNQNITPTPPIPPLPKVNLTPIPPRRDDIEVPIPPKRDDADQFSDDELP</sequence>
<feature type="transmembrane region" description="Helical" evidence="2">
    <location>
        <begin position="6"/>
        <end position="30"/>
    </location>
</feature>
<name>A0A5E4QV63_9NEOP</name>
<proteinExistence type="predicted"/>
<feature type="region of interest" description="Disordered" evidence="1">
    <location>
        <begin position="123"/>
        <end position="212"/>
    </location>
</feature>
<accession>A0A5E4QV63</accession>
<feature type="compositionally biased region" description="Basic and acidic residues" evidence="1">
    <location>
        <begin position="187"/>
        <end position="203"/>
    </location>
</feature>